<name>A0ABP6WDN5_9ACTN</name>
<sequence>MADAQTTGFGPVTQLAWVTADLDATERALGTAFGAVGWTRMPGIHFGPDTCTLRGEPADFTADISLSYAGDLQLELIRPVRGASIYAEFLAEHGPGLHHVCCEVPDLDAALARAGHDGFTVVQAGTMAGGLMRFAYLDTSAAGASYVELAQVAPDLRSLFADVKARSGRPVPGPH</sequence>
<keyword evidence="3" id="KW-1185">Reference proteome</keyword>
<gene>
    <name evidence="2" type="ORF">GCM10022263_40120</name>
</gene>
<dbReference type="PROSITE" id="PS51819">
    <property type="entry name" value="VOC"/>
    <property type="match status" value="1"/>
</dbReference>
<dbReference type="Proteomes" id="UP001500301">
    <property type="component" value="Unassembled WGS sequence"/>
</dbReference>
<evidence type="ECO:0000259" key="1">
    <source>
        <dbReference type="PROSITE" id="PS51819"/>
    </source>
</evidence>
<feature type="domain" description="VOC" evidence="1">
    <location>
        <begin position="8"/>
        <end position="152"/>
    </location>
</feature>
<dbReference type="RefSeq" id="WP_218234864.1">
    <property type="nucleotide sequence ID" value="NZ_BAABBB010000026.1"/>
</dbReference>
<proteinExistence type="predicted"/>
<protein>
    <submittedName>
        <fullName evidence="2">VOC family protein</fullName>
    </submittedName>
</protein>
<comment type="caution">
    <text evidence="2">The sequence shown here is derived from an EMBL/GenBank/DDBJ whole genome shotgun (WGS) entry which is preliminary data.</text>
</comment>
<organism evidence="2 3">
    <name type="scientific">Nocardioides daeguensis</name>
    <dbReference type="NCBI Taxonomy" id="908359"/>
    <lineage>
        <taxon>Bacteria</taxon>
        <taxon>Bacillati</taxon>
        <taxon>Actinomycetota</taxon>
        <taxon>Actinomycetes</taxon>
        <taxon>Propionibacteriales</taxon>
        <taxon>Nocardioidaceae</taxon>
        <taxon>Nocardioides</taxon>
    </lineage>
</organism>
<dbReference type="Pfam" id="PF13669">
    <property type="entry name" value="Glyoxalase_4"/>
    <property type="match status" value="1"/>
</dbReference>
<dbReference type="InterPro" id="IPR037523">
    <property type="entry name" value="VOC_core"/>
</dbReference>
<accession>A0ABP6WDN5</accession>
<reference evidence="3" key="1">
    <citation type="journal article" date="2019" name="Int. J. Syst. Evol. Microbiol.">
        <title>The Global Catalogue of Microorganisms (GCM) 10K type strain sequencing project: providing services to taxonomists for standard genome sequencing and annotation.</title>
        <authorList>
            <consortium name="The Broad Institute Genomics Platform"/>
            <consortium name="The Broad Institute Genome Sequencing Center for Infectious Disease"/>
            <person name="Wu L."/>
            <person name="Ma J."/>
        </authorList>
    </citation>
    <scope>NUCLEOTIDE SEQUENCE [LARGE SCALE GENOMIC DNA]</scope>
    <source>
        <strain evidence="3">JCM 17460</strain>
    </source>
</reference>
<evidence type="ECO:0000313" key="2">
    <source>
        <dbReference type="EMBL" id="GAA3549167.1"/>
    </source>
</evidence>
<evidence type="ECO:0000313" key="3">
    <source>
        <dbReference type="Proteomes" id="UP001500301"/>
    </source>
</evidence>
<dbReference type="EMBL" id="BAABBB010000026">
    <property type="protein sequence ID" value="GAA3549167.1"/>
    <property type="molecule type" value="Genomic_DNA"/>
</dbReference>